<evidence type="ECO:0000256" key="5">
    <source>
        <dbReference type="ARBA" id="ARBA00023065"/>
    </source>
</evidence>
<feature type="domain" description="TRPM SLOG" evidence="8">
    <location>
        <begin position="8"/>
        <end position="267"/>
    </location>
</feature>
<dbReference type="InterPro" id="IPR057366">
    <property type="entry name" value="TRPM-like"/>
</dbReference>
<dbReference type="GO" id="GO:0005261">
    <property type="term" value="F:monoatomic cation channel activity"/>
    <property type="evidence" value="ECO:0007669"/>
    <property type="project" value="TreeGrafter"/>
</dbReference>
<proteinExistence type="predicted"/>
<keyword evidence="3" id="KW-0812">Transmembrane</keyword>
<feature type="non-terminal residue" evidence="11">
    <location>
        <position position="1"/>
    </location>
</feature>
<dbReference type="InterPro" id="IPR050927">
    <property type="entry name" value="TRPM"/>
</dbReference>
<evidence type="ECO:0000313" key="12">
    <source>
        <dbReference type="Proteomes" id="UP000663870"/>
    </source>
</evidence>
<comment type="caution">
    <text evidence="11">The sequence shown here is derived from an EMBL/GenBank/DDBJ whole genome shotgun (WGS) entry which is preliminary data.</text>
</comment>
<dbReference type="InterPro" id="IPR041491">
    <property type="entry name" value="TRPM_SLOG"/>
</dbReference>
<keyword evidence="7" id="KW-0407">Ion channel</keyword>
<name>A0A815YQL9_9BILA</name>
<dbReference type="EMBL" id="CAJNOH010002566">
    <property type="protein sequence ID" value="CAF1299883.1"/>
    <property type="molecule type" value="Genomic_DNA"/>
</dbReference>
<dbReference type="Proteomes" id="UP000663870">
    <property type="component" value="Unassembled WGS sequence"/>
</dbReference>
<evidence type="ECO:0000256" key="1">
    <source>
        <dbReference type="ARBA" id="ARBA00004141"/>
    </source>
</evidence>
<dbReference type="PANTHER" id="PTHR13800:SF1">
    <property type="entry name" value="TRANSIENT RECEPTOR POTENTIAL CATION CHANNEL TRPM"/>
    <property type="match status" value="1"/>
</dbReference>
<evidence type="ECO:0000259" key="9">
    <source>
        <dbReference type="Pfam" id="PF25508"/>
    </source>
</evidence>
<accession>A0A815YQL9</accession>
<dbReference type="GO" id="GO:0030001">
    <property type="term" value="P:metal ion transport"/>
    <property type="evidence" value="ECO:0007669"/>
    <property type="project" value="TreeGrafter"/>
</dbReference>
<keyword evidence="12" id="KW-1185">Reference proteome</keyword>
<keyword evidence="6" id="KW-0472">Membrane</keyword>
<evidence type="ECO:0000256" key="4">
    <source>
        <dbReference type="ARBA" id="ARBA00022989"/>
    </source>
</evidence>
<evidence type="ECO:0008006" key="13">
    <source>
        <dbReference type="Google" id="ProtNLM"/>
    </source>
</evidence>
<dbReference type="PANTHER" id="PTHR13800">
    <property type="entry name" value="TRANSIENT RECEPTOR POTENTIAL CATION CHANNEL, SUBFAMILY M, MEMBER 6"/>
    <property type="match status" value="1"/>
</dbReference>
<evidence type="ECO:0000259" key="8">
    <source>
        <dbReference type="Pfam" id="PF18139"/>
    </source>
</evidence>
<sequence length="460" mass="51561">DTTTRLSQYIRLSLNTNAAAVVKFMQKGWLLPKPDLIISVTGGAKNFDMSTRLRKIFQSGLISAAITTNAWLITAGTDAGVVKEVGEALNKYRYKNRKNDVDVPCIGIGSWGYTTENEQLDCQSTTFSTDANTTKEISPSMRHRLSKITHSVRMKRCDLEPNHTHFLLFDDGQPNADTLLPLRAEIEKYCRNTSIDTATDGAVESLIPIIMVLVEGGLSSIRTICEALDSNAPVVVIKESGRAADLIAELHTCYTESENSNDNVYSTRLQTGLAKSGSKETKINKILTNAQAAITGLHEVIDNLCRVLNEHKQLVTIFKFDSKRHHGNLEGAILESLFNAAKFSDDHIERNRRTAELKLAIVWHKFNYAQKYLLTDTTISKWKEDDLHHALVDTLHRGHVDFVELLIEFGTSLEKLTNGDLKQLYAATLTNNRLPLKGKEKTAICRREDFYSDYFNLILV</sequence>
<keyword evidence="4" id="KW-1133">Transmembrane helix</keyword>
<gene>
    <name evidence="11" type="ORF">JXQ802_LOCUS45428</name>
    <name evidence="10" type="ORF">PYM288_LOCUS29856</name>
</gene>
<evidence type="ECO:0000256" key="7">
    <source>
        <dbReference type="ARBA" id="ARBA00023303"/>
    </source>
</evidence>
<reference evidence="11" key="1">
    <citation type="submission" date="2021-02" db="EMBL/GenBank/DDBJ databases">
        <authorList>
            <person name="Nowell W R."/>
        </authorList>
    </citation>
    <scope>NUCLEOTIDE SEQUENCE</scope>
</reference>
<dbReference type="GO" id="GO:0005886">
    <property type="term" value="C:plasma membrane"/>
    <property type="evidence" value="ECO:0007669"/>
    <property type="project" value="TreeGrafter"/>
</dbReference>
<evidence type="ECO:0000256" key="3">
    <source>
        <dbReference type="ARBA" id="ARBA00022692"/>
    </source>
</evidence>
<comment type="subcellular location">
    <subcellularLocation>
        <location evidence="1">Membrane</location>
        <topology evidence="1">Multi-pass membrane protein</topology>
    </subcellularLocation>
</comment>
<evidence type="ECO:0000256" key="6">
    <source>
        <dbReference type="ARBA" id="ARBA00023136"/>
    </source>
</evidence>
<organism evidence="11 12">
    <name type="scientific">Rotaria sordida</name>
    <dbReference type="NCBI Taxonomy" id="392033"/>
    <lineage>
        <taxon>Eukaryota</taxon>
        <taxon>Metazoa</taxon>
        <taxon>Spiralia</taxon>
        <taxon>Gnathifera</taxon>
        <taxon>Rotifera</taxon>
        <taxon>Eurotatoria</taxon>
        <taxon>Bdelloidea</taxon>
        <taxon>Philodinida</taxon>
        <taxon>Philodinidae</taxon>
        <taxon>Rotaria</taxon>
    </lineage>
</organism>
<keyword evidence="2" id="KW-0813">Transport</keyword>
<evidence type="ECO:0000313" key="10">
    <source>
        <dbReference type="EMBL" id="CAF1299883.1"/>
    </source>
</evidence>
<dbReference type="Proteomes" id="UP000663854">
    <property type="component" value="Unassembled WGS sequence"/>
</dbReference>
<dbReference type="Pfam" id="PF25508">
    <property type="entry name" value="TRPM2"/>
    <property type="match status" value="1"/>
</dbReference>
<evidence type="ECO:0000256" key="2">
    <source>
        <dbReference type="ARBA" id="ARBA00022448"/>
    </source>
</evidence>
<evidence type="ECO:0000313" key="11">
    <source>
        <dbReference type="EMBL" id="CAF1573361.1"/>
    </source>
</evidence>
<dbReference type="Pfam" id="PF18139">
    <property type="entry name" value="LSDAT_euk"/>
    <property type="match status" value="1"/>
</dbReference>
<dbReference type="EMBL" id="CAJNOL010003767">
    <property type="protein sequence ID" value="CAF1573361.1"/>
    <property type="molecule type" value="Genomic_DNA"/>
</dbReference>
<feature type="domain" description="TRPM-like" evidence="9">
    <location>
        <begin position="380"/>
        <end position="429"/>
    </location>
</feature>
<keyword evidence="5" id="KW-0406">Ion transport</keyword>
<dbReference type="AlphaFoldDB" id="A0A815YQL9"/>
<protein>
    <recommendedName>
        <fullName evidence="13">TRPM SLOG domain-containing protein</fullName>
    </recommendedName>
</protein>